<comment type="similarity">
    <text evidence="1">Belongs to the synaptobrevin family.</text>
</comment>
<keyword evidence="3" id="KW-0472">Membrane</keyword>
<dbReference type="InterPro" id="IPR042855">
    <property type="entry name" value="V_SNARE_CC"/>
</dbReference>
<comment type="caution">
    <text evidence="11">The sequence shown here is derived from an EMBL/GenBank/DDBJ whole genome shotgun (WGS) entry which is preliminary data.</text>
</comment>
<dbReference type="InterPro" id="IPR011012">
    <property type="entry name" value="Longin-like_dom_sf"/>
</dbReference>
<dbReference type="GO" id="GO:0006888">
    <property type="term" value="P:endoplasmic reticulum to Golgi vesicle-mediated transport"/>
    <property type="evidence" value="ECO:0007669"/>
    <property type="project" value="TreeGrafter"/>
</dbReference>
<sequence length="210" mass="23870">MPVYYVGILRNTGRPAVELAAEKKLDSFNFLTRPKYSEFLDFTVGLCAERLEKNYRGEIKMAGMDKTGDYRFQAYDYKGGICGVVVTDANYNERVAQAILAKSLEFFAGKYSESAYTNLQPSPKGSPPPLAMPELKEYIDKYQRPEDIDPILRIQMELDETKTFMHKSIEAMLDRGEKLDSLVAKSDNLSSQSKMFYTQAKKQNSCCIVM</sequence>
<protein>
    <submittedName>
        <fullName evidence="11">Uncharacterized protein</fullName>
    </submittedName>
</protein>
<keyword evidence="6" id="KW-0636">Prenylation</keyword>
<dbReference type="AlphaFoldDB" id="A0A9W4XQG9"/>
<gene>
    <name evidence="11" type="ORF">PDIGIT_LOCUS13697</name>
</gene>
<evidence type="ECO:0000313" key="12">
    <source>
        <dbReference type="Proteomes" id="UP001152607"/>
    </source>
</evidence>
<dbReference type="PANTHER" id="PTHR45806:SF1">
    <property type="entry name" value="SYNAPTOBREVIN HOMOLOG YKT6"/>
    <property type="match status" value="1"/>
</dbReference>
<dbReference type="OrthoDB" id="27923at2759"/>
<dbReference type="PANTHER" id="PTHR45806">
    <property type="entry name" value="SYNAPTOBREVIN HOMOLOG YKT6"/>
    <property type="match status" value="1"/>
</dbReference>
<accession>A0A9W4XQG9</accession>
<feature type="domain" description="Longin" evidence="9">
    <location>
        <begin position="7"/>
        <end position="139"/>
    </location>
</feature>
<dbReference type="PROSITE" id="PS50859">
    <property type="entry name" value="LONGIN"/>
    <property type="match status" value="1"/>
</dbReference>
<feature type="domain" description="V-SNARE coiled-coil homology" evidence="10">
    <location>
        <begin position="150"/>
        <end position="210"/>
    </location>
</feature>
<dbReference type="SUPFAM" id="SSF64356">
    <property type="entry name" value="SNARE-like"/>
    <property type="match status" value="1"/>
</dbReference>
<dbReference type="Gene3D" id="3.30.450.50">
    <property type="entry name" value="Longin domain"/>
    <property type="match status" value="1"/>
</dbReference>
<evidence type="ECO:0000256" key="6">
    <source>
        <dbReference type="ARBA" id="ARBA00023289"/>
    </source>
</evidence>
<dbReference type="Pfam" id="PF00957">
    <property type="entry name" value="Synaptobrevin"/>
    <property type="match status" value="1"/>
</dbReference>
<dbReference type="InterPro" id="IPR010908">
    <property type="entry name" value="Longin_dom"/>
</dbReference>
<proteinExistence type="inferred from homology"/>
<dbReference type="CDD" id="cd14824">
    <property type="entry name" value="Longin"/>
    <property type="match status" value="1"/>
</dbReference>
<keyword evidence="12" id="KW-1185">Reference proteome</keyword>
<dbReference type="GO" id="GO:0005484">
    <property type="term" value="F:SNAP receptor activity"/>
    <property type="evidence" value="ECO:0007669"/>
    <property type="project" value="TreeGrafter"/>
</dbReference>
<evidence type="ECO:0000256" key="3">
    <source>
        <dbReference type="ARBA" id="ARBA00023136"/>
    </source>
</evidence>
<evidence type="ECO:0000256" key="7">
    <source>
        <dbReference type="ARBA" id="ARBA00046278"/>
    </source>
</evidence>
<keyword evidence="5" id="KW-0449">Lipoprotein</keyword>
<keyword evidence="2" id="KW-0488">Methylation</keyword>
<evidence type="ECO:0000256" key="2">
    <source>
        <dbReference type="ARBA" id="ARBA00022481"/>
    </source>
</evidence>
<dbReference type="Gene3D" id="1.20.5.110">
    <property type="match status" value="1"/>
</dbReference>
<evidence type="ECO:0000256" key="1">
    <source>
        <dbReference type="ARBA" id="ARBA00008025"/>
    </source>
</evidence>
<dbReference type="GO" id="GO:0005794">
    <property type="term" value="C:Golgi apparatus"/>
    <property type="evidence" value="ECO:0007669"/>
    <property type="project" value="TreeGrafter"/>
</dbReference>
<name>A0A9W4XQG9_9PLEO</name>
<evidence type="ECO:0000259" key="10">
    <source>
        <dbReference type="PROSITE" id="PS50892"/>
    </source>
</evidence>
<dbReference type="SUPFAM" id="SSF58038">
    <property type="entry name" value="SNARE fusion complex"/>
    <property type="match status" value="1"/>
</dbReference>
<comment type="subcellular location">
    <subcellularLocation>
        <location evidence="7">Endomembrane system</location>
        <topology evidence="7">Lipid-anchor</topology>
        <orientation evidence="7">Cytoplasmic side</orientation>
    </subcellularLocation>
</comment>
<reference evidence="11" key="1">
    <citation type="submission" date="2023-01" db="EMBL/GenBank/DDBJ databases">
        <authorList>
            <person name="Van Ghelder C."/>
            <person name="Rancurel C."/>
        </authorList>
    </citation>
    <scope>NUCLEOTIDE SEQUENCE</scope>
    <source>
        <strain evidence="11">CNCM I-4278</strain>
    </source>
</reference>
<evidence type="ECO:0000256" key="8">
    <source>
        <dbReference type="PROSITE-ProRule" id="PRU00290"/>
    </source>
</evidence>
<dbReference type="EMBL" id="CAOQHR010000010">
    <property type="protein sequence ID" value="CAI6340519.1"/>
    <property type="molecule type" value="Genomic_DNA"/>
</dbReference>
<organism evidence="11 12">
    <name type="scientific">Periconia digitata</name>
    <dbReference type="NCBI Taxonomy" id="1303443"/>
    <lineage>
        <taxon>Eukaryota</taxon>
        <taxon>Fungi</taxon>
        <taxon>Dikarya</taxon>
        <taxon>Ascomycota</taxon>
        <taxon>Pezizomycotina</taxon>
        <taxon>Dothideomycetes</taxon>
        <taxon>Pleosporomycetidae</taxon>
        <taxon>Pleosporales</taxon>
        <taxon>Massarineae</taxon>
        <taxon>Periconiaceae</taxon>
        <taxon>Periconia</taxon>
    </lineage>
</organism>
<keyword evidence="4" id="KW-0564">Palmitate</keyword>
<dbReference type="Proteomes" id="UP001152607">
    <property type="component" value="Unassembled WGS sequence"/>
</dbReference>
<evidence type="ECO:0000313" key="11">
    <source>
        <dbReference type="EMBL" id="CAI6340519.1"/>
    </source>
</evidence>
<dbReference type="PROSITE" id="PS50892">
    <property type="entry name" value="V_SNARE"/>
    <property type="match status" value="1"/>
</dbReference>
<keyword evidence="8" id="KW-0175">Coiled coil</keyword>
<evidence type="ECO:0000256" key="4">
    <source>
        <dbReference type="ARBA" id="ARBA00023139"/>
    </source>
</evidence>
<dbReference type="Pfam" id="PF13774">
    <property type="entry name" value="Longin"/>
    <property type="match status" value="1"/>
</dbReference>
<evidence type="ECO:0000256" key="5">
    <source>
        <dbReference type="ARBA" id="ARBA00023288"/>
    </source>
</evidence>
<evidence type="ECO:0000259" key="9">
    <source>
        <dbReference type="PROSITE" id="PS50859"/>
    </source>
</evidence>